<evidence type="ECO:0000256" key="8">
    <source>
        <dbReference type="ARBA" id="ARBA00022741"/>
    </source>
</evidence>
<dbReference type="SUPFAM" id="SSF55681">
    <property type="entry name" value="Class II aaRS and biotin synthetases"/>
    <property type="match status" value="1"/>
</dbReference>
<feature type="domain" description="B5" evidence="19">
    <location>
        <begin position="410"/>
        <end position="485"/>
    </location>
</feature>
<comment type="cofactor">
    <cofactor evidence="15">
        <name>Mg(2+)</name>
        <dbReference type="ChEBI" id="CHEBI:18420"/>
    </cofactor>
    <text evidence="15">Binds 2 magnesium ions per tetramer.</text>
</comment>
<keyword evidence="8 15" id="KW-0547">Nucleotide-binding</keyword>
<keyword evidence="7 15" id="KW-0479">Metal-binding</keyword>
<dbReference type="Gene3D" id="3.30.56.10">
    <property type="match status" value="2"/>
</dbReference>
<dbReference type="InterPro" id="IPR002547">
    <property type="entry name" value="tRNA-bd_dom"/>
</dbReference>
<feature type="domain" description="FDX-ACB" evidence="18">
    <location>
        <begin position="713"/>
        <end position="806"/>
    </location>
</feature>
<dbReference type="Pfam" id="PF17759">
    <property type="entry name" value="tRNA_synthFbeta"/>
    <property type="match status" value="1"/>
</dbReference>
<evidence type="ECO:0000256" key="13">
    <source>
        <dbReference type="ARBA" id="ARBA00023146"/>
    </source>
</evidence>
<keyword evidence="13 15" id="KW-0030">Aminoacyl-tRNA synthetase</keyword>
<comment type="similarity">
    <text evidence="2 15">Belongs to the phenylalanyl-tRNA synthetase beta subunit family. Type 1 subfamily.</text>
</comment>
<evidence type="ECO:0000313" key="20">
    <source>
        <dbReference type="EMBL" id="UQS82556.1"/>
    </source>
</evidence>
<dbReference type="EMBL" id="CP093366">
    <property type="protein sequence ID" value="UQS82556.1"/>
    <property type="molecule type" value="Genomic_DNA"/>
</dbReference>
<evidence type="ECO:0000256" key="14">
    <source>
        <dbReference type="ARBA" id="ARBA00049255"/>
    </source>
</evidence>
<dbReference type="InterPro" id="IPR009061">
    <property type="entry name" value="DNA-bd_dom_put_sf"/>
</dbReference>
<evidence type="ECO:0000256" key="2">
    <source>
        <dbReference type="ARBA" id="ARBA00008653"/>
    </source>
</evidence>
<evidence type="ECO:0000256" key="1">
    <source>
        <dbReference type="ARBA" id="ARBA00004496"/>
    </source>
</evidence>
<dbReference type="SUPFAM" id="SSF50249">
    <property type="entry name" value="Nucleic acid-binding proteins"/>
    <property type="match status" value="1"/>
</dbReference>
<keyword evidence="6 15" id="KW-0436">Ligase</keyword>
<reference evidence="20" key="1">
    <citation type="journal article" date="2022" name="Int. J. Syst. Evol. Microbiol.">
        <title>Apilactobacillus apisilvae sp. nov., Nicolia spurrieriana gen. nov. sp. nov., Bombilactobacillus folatiphilus sp. nov. and Bombilactobacillus thymidiniphilus sp. nov., four new lactic acid bacterial isolates from stingless bees Tetragonula carbonaria and Austroplebeia australis.</title>
        <authorList>
            <person name="Oliphant S.A."/>
            <person name="Watson-Haigh N.S."/>
            <person name="Sumby K.M."/>
            <person name="Gardner J."/>
            <person name="Groom S."/>
            <person name="Jiranek V."/>
        </authorList>
    </citation>
    <scope>NUCLEOTIDE SEQUENCE</scope>
    <source>
        <strain evidence="20">SG4_D2</strain>
    </source>
</reference>
<dbReference type="PROSITE" id="PS50886">
    <property type="entry name" value="TRBD"/>
    <property type="match status" value="1"/>
</dbReference>
<organism evidence="20 21">
    <name type="scientific">Bombilactobacillus folatiphilus</name>
    <dbReference type="NCBI Taxonomy" id="2923362"/>
    <lineage>
        <taxon>Bacteria</taxon>
        <taxon>Bacillati</taxon>
        <taxon>Bacillota</taxon>
        <taxon>Bacilli</taxon>
        <taxon>Lactobacillales</taxon>
        <taxon>Lactobacillaceae</taxon>
        <taxon>Bombilactobacillus</taxon>
    </lineage>
</organism>
<dbReference type="InterPro" id="IPR041616">
    <property type="entry name" value="PheRS_beta_core"/>
</dbReference>
<dbReference type="SMART" id="SM00873">
    <property type="entry name" value="B3_4"/>
    <property type="match status" value="1"/>
</dbReference>
<dbReference type="InterPro" id="IPR036690">
    <property type="entry name" value="Fdx_antiC-bd_sf"/>
</dbReference>
<dbReference type="SUPFAM" id="SSF46955">
    <property type="entry name" value="Putative DNA-binding domain"/>
    <property type="match status" value="1"/>
</dbReference>
<dbReference type="InterPro" id="IPR045864">
    <property type="entry name" value="aa-tRNA-synth_II/BPL/LPL"/>
</dbReference>
<dbReference type="Gene3D" id="3.30.70.380">
    <property type="entry name" value="Ferrodoxin-fold anticodon-binding domain"/>
    <property type="match status" value="1"/>
</dbReference>
<dbReference type="PROSITE" id="PS51483">
    <property type="entry name" value="B5"/>
    <property type="match status" value="1"/>
</dbReference>
<dbReference type="InterPro" id="IPR005147">
    <property type="entry name" value="tRNA_synthase_B5-dom"/>
</dbReference>
<feature type="binding site" evidence="15">
    <location>
        <position position="463"/>
    </location>
    <ligand>
        <name>Mg(2+)</name>
        <dbReference type="ChEBI" id="CHEBI:18420"/>
        <note>shared with alpha subunit</note>
    </ligand>
</feature>
<dbReference type="SUPFAM" id="SSF56037">
    <property type="entry name" value="PheT/TilS domain"/>
    <property type="match status" value="1"/>
</dbReference>
<name>A0ABY4PA84_9LACO</name>
<keyword evidence="9 15" id="KW-0067">ATP-binding</keyword>
<dbReference type="CDD" id="cd00769">
    <property type="entry name" value="PheRS_beta_core"/>
    <property type="match status" value="1"/>
</dbReference>
<evidence type="ECO:0000313" key="21">
    <source>
        <dbReference type="Proteomes" id="UP000831495"/>
    </source>
</evidence>
<dbReference type="InterPro" id="IPR004532">
    <property type="entry name" value="Phe-tRNA-ligase_IIc_bsu_bact"/>
</dbReference>
<dbReference type="Pfam" id="PF03484">
    <property type="entry name" value="B5"/>
    <property type="match status" value="1"/>
</dbReference>
<dbReference type="CDD" id="cd02796">
    <property type="entry name" value="tRNA_bind_bactPheRS"/>
    <property type="match status" value="1"/>
</dbReference>
<dbReference type="NCBIfam" id="NF045760">
    <property type="entry name" value="YtpR"/>
    <property type="match status" value="1"/>
</dbReference>
<feature type="binding site" evidence="15">
    <location>
        <position position="473"/>
    </location>
    <ligand>
        <name>Mg(2+)</name>
        <dbReference type="ChEBI" id="CHEBI:18420"/>
        <note>shared with alpha subunit</note>
    </ligand>
</feature>
<sequence length="806" mass="88968">MKISTKWLAQYVQLPESPEKLADRETVTGIEVDEIIKPDAGLKKLVTGKIVSLKAHPDSDHLNVCQVDVNQDELLQIVCGAPNVAQGQTVIVALPGARIADNQKIKKGKFRGVESNGMLCALQEIGFDDAVVPNEFKNGIYVFSETEEIPLGQPVYPYLGMDDTILDFDLTPNRADALGMRGAAWEVAAMYDEKPEFEHSLVQEGSTSAADKLSVEVPDVNLAPTYRTRVINNVQIKPSPLWLQVRLWNNGIKPINNIVDITNYIMLDFGQPLHAYDYDKLGSKKLTVRLAAKGEQFTALNEKVYDLDDQDIVISNDEQAVGLAGVMGGLATSVTDQTKNIILEAGVFNPTKIRKTAQRHNLRTDASARFEKGVDLSAVAEALDTAAQLVTQLADGDVLAEQLVGSQSALTPTVVKITVDQINHALGTEISEAEVIAIFERLGFHVEQQNNELVVTVPLRRWDIFIESDLIEEVARIYGFDKIPSTLPVGTQTIGGYTPRQKFLRQSRRALRSLGYDEVISYSLTTEEKAAAFSSPDVVVTKVDWPMTQDHEYLRTNLVSGLLDDLAYNAARKQTDVAIFEQGRVFVKSDKSVVRPAEVEMIAGAISGNVVTSTWNQTAQTVDFYNVKGDVEQLIASFNKKATILFQATGSIKKLHPGQTAIILMNEQPVGFVGTVHPQVLQKLRLAPTVVFQLDLEKIMALPDQSQIYVETSKYPAIQRDIALILPDVVTNESVELAIQKVAGPYLTDIQLFDVYAGKGITSQHKSLAYRLTFQNSEATLTDVEVNHYFDAVKQTLQDLFNAQIR</sequence>
<comment type="subunit">
    <text evidence="3 15">Tetramer of two alpha and two beta subunits.</text>
</comment>
<dbReference type="EC" id="6.1.1.20" evidence="15"/>
<evidence type="ECO:0000259" key="18">
    <source>
        <dbReference type="PROSITE" id="PS51447"/>
    </source>
</evidence>
<keyword evidence="4 15" id="KW-0963">Cytoplasm</keyword>
<gene>
    <name evidence="15 20" type="primary">pheT</name>
    <name evidence="20" type="ORF">MOO45_02585</name>
</gene>
<evidence type="ECO:0000256" key="12">
    <source>
        <dbReference type="ARBA" id="ARBA00022917"/>
    </source>
</evidence>
<evidence type="ECO:0000256" key="6">
    <source>
        <dbReference type="ARBA" id="ARBA00022598"/>
    </source>
</evidence>
<dbReference type="Gene3D" id="3.30.930.10">
    <property type="entry name" value="Bira Bifunctional Protein, Domain 2"/>
    <property type="match status" value="1"/>
</dbReference>
<evidence type="ECO:0000256" key="10">
    <source>
        <dbReference type="ARBA" id="ARBA00022842"/>
    </source>
</evidence>
<keyword evidence="10 15" id="KW-0460">Magnesium</keyword>
<dbReference type="Gene3D" id="3.50.40.10">
    <property type="entry name" value="Phenylalanyl-trna Synthetase, Chain B, domain 3"/>
    <property type="match status" value="1"/>
</dbReference>
<dbReference type="InterPro" id="IPR005121">
    <property type="entry name" value="Fdx_antiC-bd"/>
</dbReference>
<dbReference type="NCBIfam" id="TIGR00472">
    <property type="entry name" value="pheT_bact"/>
    <property type="match status" value="1"/>
</dbReference>
<dbReference type="InterPro" id="IPR033714">
    <property type="entry name" value="tRNA_bind_bactPheRS"/>
</dbReference>
<feature type="domain" description="TRNA-binding" evidence="17">
    <location>
        <begin position="39"/>
        <end position="156"/>
    </location>
</feature>
<comment type="catalytic activity">
    <reaction evidence="14 15">
        <text>tRNA(Phe) + L-phenylalanine + ATP = L-phenylalanyl-tRNA(Phe) + AMP + diphosphate + H(+)</text>
        <dbReference type="Rhea" id="RHEA:19413"/>
        <dbReference type="Rhea" id="RHEA-COMP:9668"/>
        <dbReference type="Rhea" id="RHEA-COMP:9699"/>
        <dbReference type="ChEBI" id="CHEBI:15378"/>
        <dbReference type="ChEBI" id="CHEBI:30616"/>
        <dbReference type="ChEBI" id="CHEBI:33019"/>
        <dbReference type="ChEBI" id="CHEBI:58095"/>
        <dbReference type="ChEBI" id="CHEBI:78442"/>
        <dbReference type="ChEBI" id="CHEBI:78531"/>
        <dbReference type="ChEBI" id="CHEBI:456215"/>
        <dbReference type="EC" id="6.1.1.20"/>
    </reaction>
</comment>
<dbReference type="PROSITE" id="PS51447">
    <property type="entry name" value="FDX_ACB"/>
    <property type="match status" value="1"/>
</dbReference>
<dbReference type="InterPro" id="IPR045060">
    <property type="entry name" value="Phe-tRNA-ligase_IIc_bsu"/>
</dbReference>
<evidence type="ECO:0000256" key="11">
    <source>
        <dbReference type="ARBA" id="ARBA00022884"/>
    </source>
</evidence>
<dbReference type="PANTHER" id="PTHR10947:SF0">
    <property type="entry name" value="PHENYLALANINE--TRNA LIGASE BETA SUBUNIT"/>
    <property type="match status" value="1"/>
</dbReference>
<dbReference type="Pfam" id="PF03147">
    <property type="entry name" value="FDX-ACB"/>
    <property type="match status" value="1"/>
</dbReference>
<dbReference type="InterPro" id="IPR005146">
    <property type="entry name" value="B3/B4_tRNA-bd"/>
</dbReference>
<dbReference type="SUPFAM" id="SSF54991">
    <property type="entry name" value="Anticodon-binding domain of PheRS"/>
    <property type="match status" value="1"/>
</dbReference>
<dbReference type="Pfam" id="PF01588">
    <property type="entry name" value="tRNA_bind"/>
    <property type="match status" value="1"/>
</dbReference>
<dbReference type="HAMAP" id="MF_00283">
    <property type="entry name" value="Phe_tRNA_synth_beta1"/>
    <property type="match status" value="1"/>
</dbReference>
<proteinExistence type="inferred from homology"/>
<evidence type="ECO:0000256" key="4">
    <source>
        <dbReference type="ARBA" id="ARBA00022490"/>
    </source>
</evidence>
<keyword evidence="5 16" id="KW-0820">tRNA-binding</keyword>
<evidence type="ECO:0000259" key="17">
    <source>
        <dbReference type="PROSITE" id="PS50886"/>
    </source>
</evidence>
<keyword evidence="21" id="KW-1185">Reference proteome</keyword>
<dbReference type="Pfam" id="PF03483">
    <property type="entry name" value="B3_4"/>
    <property type="match status" value="1"/>
</dbReference>
<evidence type="ECO:0000256" key="16">
    <source>
        <dbReference type="PROSITE-ProRule" id="PRU00209"/>
    </source>
</evidence>
<evidence type="ECO:0000256" key="5">
    <source>
        <dbReference type="ARBA" id="ARBA00022555"/>
    </source>
</evidence>
<evidence type="ECO:0000259" key="19">
    <source>
        <dbReference type="PROSITE" id="PS51483"/>
    </source>
</evidence>
<dbReference type="InterPro" id="IPR020825">
    <property type="entry name" value="Phe-tRNA_synthase-like_B3/B4"/>
</dbReference>
<dbReference type="Proteomes" id="UP000831495">
    <property type="component" value="Chromosome"/>
</dbReference>
<feature type="binding site" evidence="15">
    <location>
        <position position="469"/>
    </location>
    <ligand>
        <name>Mg(2+)</name>
        <dbReference type="ChEBI" id="CHEBI:18420"/>
        <note>shared with alpha subunit</note>
    </ligand>
</feature>
<dbReference type="SMART" id="SM00896">
    <property type="entry name" value="FDX-ACB"/>
    <property type="match status" value="1"/>
</dbReference>
<dbReference type="SMART" id="SM00874">
    <property type="entry name" value="B5"/>
    <property type="match status" value="1"/>
</dbReference>
<evidence type="ECO:0000256" key="15">
    <source>
        <dbReference type="HAMAP-Rule" id="MF_00283"/>
    </source>
</evidence>
<protein>
    <recommendedName>
        <fullName evidence="15">Phenylalanine--tRNA ligase beta subunit</fullName>
        <ecNumber evidence="15">6.1.1.20</ecNumber>
    </recommendedName>
    <alternativeName>
        <fullName evidence="15">Phenylalanyl-tRNA synthetase beta subunit</fullName>
        <shortName evidence="15">PheRS</shortName>
    </alternativeName>
</protein>
<keyword evidence="12 15" id="KW-0648">Protein biosynthesis</keyword>
<dbReference type="GO" id="GO:0004826">
    <property type="term" value="F:phenylalanine-tRNA ligase activity"/>
    <property type="evidence" value="ECO:0007669"/>
    <property type="project" value="UniProtKB-EC"/>
</dbReference>
<accession>A0ABY4PA84</accession>
<comment type="subcellular location">
    <subcellularLocation>
        <location evidence="1 15">Cytoplasm</location>
    </subcellularLocation>
</comment>
<dbReference type="RefSeq" id="WP_249514834.1">
    <property type="nucleotide sequence ID" value="NZ_CP093366.1"/>
</dbReference>
<dbReference type="InterPro" id="IPR012340">
    <property type="entry name" value="NA-bd_OB-fold"/>
</dbReference>
<dbReference type="Gene3D" id="2.40.50.140">
    <property type="entry name" value="Nucleic acid-binding proteins"/>
    <property type="match status" value="1"/>
</dbReference>
<keyword evidence="11 16" id="KW-0694">RNA-binding</keyword>
<feature type="binding site" evidence="15">
    <location>
        <position position="472"/>
    </location>
    <ligand>
        <name>Mg(2+)</name>
        <dbReference type="ChEBI" id="CHEBI:18420"/>
        <note>shared with alpha subunit</note>
    </ligand>
</feature>
<dbReference type="PANTHER" id="PTHR10947">
    <property type="entry name" value="PHENYLALANYL-TRNA SYNTHETASE BETA CHAIN AND LEUCINE-RICH REPEAT-CONTAINING PROTEIN 47"/>
    <property type="match status" value="1"/>
</dbReference>
<evidence type="ECO:0000256" key="7">
    <source>
        <dbReference type="ARBA" id="ARBA00022723"/>
    </source>
</evidence>
<evidence type="ECO:0000256" key="3">
    <source>
        <dbReference type="ARBA" id="ARBA00011209"/>
    </source>
</evidence>
<evidence type="ECO:0000256" key="9">
    <source>
        <dbReference type="ARBA" id="ARBA00022840"/>
    </source>
</evidence>